<comment type="caution">
    <text evidence="3">The sequence shown here is derived from an EMBL/GenBank/DDBJ whole genome shotgun (WGS) entry which is preliminary data.</text>
</comment>
<evidence type="ECO:0000256" key="2">
    <source>
        <dbReference type="SAM" id="SignalP"/>
    </source>
</evidence>
<name>A0A4Z2I4S6_9TELE</name>
<keyword evidence="4" id="KW-1185">Reference proteome</keyword>
<reference evidence="3 4" key="1">
    <citation type="submission" date="2019-03" db="EMBL/GenBank/DDBJ databases">
        <title>First draft genome of Liparis tanakae, snailfish: a comprehensive survey of snailfish specific genes.</title>
        <authorList>
            <person name="Kim W."/>
            <person name="Song I."/>
            <person name="Jeong J.-H."/>
            <person name="Kim D."/>
            <person name="Kim S."/>
            <person name="Ryu S."/>
            <person name="Song J.Y."/>
            <person name="Lee S.K."/>
        </authorList>
    </citation>
    <scope>NUCLEOTIDE SEQUENCE [LARGE SCALE GENOMIC DNA]</scope>
    <source>
        <tissue evidence="3">Muscle</tissue>
    </source>
</reference>
<feature type="region of interest" description="Disordered" evidence="1">
    <location>
        <begin position="27"/>
        <end position="62"/>
    </location>
</feature>
<dbReference type="Proteomes" id="UP000314294">
    <property type="component" value="Unassembled WGS sequence"/>
</dbReference>
<proteinExistence type="predicted"/>
<feature type="chain" id="PRO_5021432637" evidence="2">
    <location>
        <begin position="23"/>
        <end position="167"/>
    </location>
</feature>
<evidence type="ECO:0000256" key="1">
    <source>
        <dbReference type="SAM" id="MobiDB-lite"/>
    </source>
</evidence>
<protein>
    <submittedName>
        <fullName evidence="3">Uncharacterized protein</fullName>
    </submittedName>
</protein>
<gene>
    <name evidence="3" type="ORF">EYF80_016797</name>
</gene>
<feature type="signal peptide" evidence="2">
    <location>
        <begin position="1"/>
        <end position="22"/>
    </location>
</feature>
<accession>A0A4Z2I4S6</accession>
<evidence type="ECO:0000313" key="4">
    <source>
        <dbReference type="Proteomes" id="UP000314294"/>
    </source>
</evidence>
<organism evidence="3 4">
    <name type="scientific">Liparis tanakae</name>
    <name type="common">Tanaka's snailfish</name>
    <dbReference type="NCBI Taxonomy" id="230148"/>
    <lineage>
        <taxon>Eukaryota</taxon>
        <taxon>Metazoa</taxon>
        <taxon>Chordata</taxon>
        <taxon>Craniata</taxon>
        <taxon>Vertebrata</taxon>
        <taxon>Euteleostomi</taxon>
        <taxon>Actinopterygii</taxon>
        <taxon>Neopterygii</taxon>
        <taxon>Teleostei</taxon>
        <taxon>Neoteleostei</taxon>
        <taxon>Acanthomorphata</taxon>
        <taxon>Eupercaria</taxon>
        <taxon>Perciformes</taxon>
        <taxon>Cottioidei</taxon>
        <taxon>Cottales</taxon>
        <taxon>Liparidae</taxon>
        <taxon>Liparis</taxon>
    </lineage>
</organism>
<dbReference type="AlphaFoldDB" id="A0A4Z2I4S6"/>
<dbReference type="EMBL" id="SRLO01000130">
    <property type="protein sequence ID" value="TNN73007.1"/>
    <property type="molecule type" value="Genomic_DNA"/>
</dbReference>
<keyword evidence="2" id="KW-0732">Signal</keyword>
<feature type="region of interest" description="Disordered" evidence="1">
    <location>
        <begin position="148"/>
        <end position="167"/>
    </location>
</feature>
<evidence type="ECO:0000313" key="3">
    <source>
        <dbReference type="EMBL" id="TNN73007.1"/>
    </source>
</evidence>
<sequence length="167" mass="17735">MAGGRMPLMLLVVLAEVLSGVCVPGDGSGKSKGSWRWKETGVAQDEASEGATPAPTTEHEDDNTLGYTDCFVFFLKPSSVTNVDNLSARLKIISVSRVPCQSLKELLLMSQLHDDTGKGKAGPFALPRLVVPPITSMLRGPRFCEESSTFEKGLSTQPTGSPVGLQA</sequence>